<reference evidence="3 4" key="1">
    <citation type="submission" date="2018-10" db="EMBL/GenBank/DDBJ databases">
        <title>Genomic Encyclopedia of Type Strains, Phase IV (KMG-IV): sequencing the most valuable type-strain genomes for metagenomic binning, comparative biology and taxonomic classification.</title>
        <authorList>
            <person name="Goeker M."/>
        </authorList>
    </citation>
    <scope>NUCLEOTIDE SEQUENCE [LARGE SCALE GENOMIC DNA]</scope>
    <source>
        <strain evidence="3 4">DSM 22008</strain>
    </source>
</reference>
<keyword evidence="1" id="KW-0238">DNA-binding</keyword>
<dbReference type="Pfam" id="PF01381">
    <property type="entry name" value="HTH_3"/>
    <property type="match status" value="1"/>
</dbReference>
<dbReference type="SMART" id="SM00530">
    <property type="entry name" value="HTH_XRE"/>
    <property type="match status" value="1"/>
</dbReference>
<evidence type="ECO:0000256" key="1">
    <source>
        <dbReference type="ARBA" id="ARBA00023125"/>
    </source>
</evidence>
<dbReference type="Gene3D" id="1.10.260.40">
    <property type="entry name" value="lambda repressor-like DNA-binding domains"/>
    <property type="match status" value="1"/>
</dbReference>
<sequence>MLTTSTPRSPNHVDIFVGEKLTKLRRKHDYSQKDVADLLGVSFQQVQKYERGKNRISVGRLWELSVLFSVTPNYFYKELINDIAATGSDSRSNPTFLRSVI</sequence>
<organism evidence="3 4">
    <name type="scientific">Litorimonas taeanensis</name>
    <dbReference type="NCBI Taxonomy" id="568099"/>
    <lineage>
        <taxon>Bacteria</taxon>
        <taxon>Pseudomonadati</taxon>
        <taxon>Pseudomonadota</taxon>
        <taxon>Alphaproteobacteria</taxon>
        <taxon>Maricaulales</taxon>
        <taxon>Robiginitomaculaceae</taxon>
    </lineage>
</organism>
<dbReference type="GO" id="GO:0003677">
    <property type="term" value="F:DNA binding"/>
    <property type="evidence" value="ECO:0007669"/>
    <property type="project" value="UniProtKB-KW"/>
</dbReference>
<dbReference type="EMBL" id="RBII01000001">
    <property type="protein sequence ID" value="RKQ72134.1"/>
    <property type="molecule type" value="Genomic_DNA"/>
</dbReference>
<keyword evidence="4" id="KW-1185">Reference proteome</keyword>
<comment type="caution">
    <text evidence="3">The sequence shown here is derived from an EMBL/GenBank/DDBJ whole genome shotgun (WGS) entry which is preliminary data.</text>
</comment>
<dbReference type="InterPro" id="IPR001387">
    <property type="entry name" value="Cro/C1-type_HTH"/>
</dbReference>
<dbReference type="PROSITE" id="PS50943">
    <property type="entry name" value="HTH_CROC1"/>
    <property type="match status" value="1"/>
</dbReference>
<dbReference type="CDD" id="cd00093">
    <property type="entry name" value="HTH_XRE"/>
    <property type="match status" value="1"/>
</dbReference>
<evidence type="ECO:0000313" key="4">
    <source>
        <dbReference type="Proteomes" id="UP000282211"/>
    </source>
</evidence>
<dbReference type="OrthoDB" id="9797172at2"/>
<dbReference type="SUPFAM" id="SSF47413">
    <property type="entry name" value="lambda repressor-like DNA-binding domains"/>
    <property type="match status" value="1"/>
</dbReference>
<dbReference type="InterPro" id="IPR010982">
    <property type="entry name" value="Lambda_DNA-bd_dom_sf"/>
</dbReference>
<feature type="domain" description="HTH cro/C1-type" evidence="2">
    <location>
        <begin position="21"/>
        <end position="75"/>
    </location>
</feature>
<evidence type="ECO:0000259" key="2">
    <source>
        <dbReference type="PROSITE" id="PS50943"/>
    </source>
</evidence>
<accession>A0A420WM86</accession>
<dbReference type="FunCoup" id="A0A420WM86">
    <property type="interactions" value="3"/>
</dbReference>
<gene>
    <name evidence="3" type="ORF">DES40_1471</name>
</gene>
<dbReference type="RefSeq" id="WP_121100077.1">
    <property type="nucleotide sequence ID" value="NZ_RBII01000001.1"/>
</dbReference>
<dbReference type="Proteomes" id="UP000282211">
    <property type="component" value="Unassembled WGS sequence"/>
</dbReference>
<dbReference type="PANTHER" id="PTHR46558:SF4">
    <property type="entry name" value="DNA-BIDING PHAGE PROTEIN"/>
    <property type="match status" value="1"/>
</dbReference>
<proteinExistence type="predicted"/>
<dbReference type="AlphaFoldDB" id="A0A420WM86"/>
<dbReference type="InParanoid" id="A0A420WM86"/>
<name>A0A420WM86_9PROT</name>
<protein>
    <submittedName>
        <fullName evidence="3">Helix-turn-helix protein</fullName>
    </submittedName>
</protein>
<evidence type="ECO:0000313" key="3">
    <source>
        <dbReference type="EMBL" id="RKQ72134.1"/>
    </source>
</evidence>
<dbReference type="PANTHER" id="PTHR46558">
    <property type="entry name" value="TRACRIPTIONAL REGULATORY PROTEIN-RELATED-RELATED"/>
    <property type="match status" value="1"/>
</dbReference>